<keyword evidence="2" id="KW-1185">Reference proteome</keyword>
<accession>A0A0V1CYZ0</accession>
<comment type="caution">
    <text evidence="1">The sequence shown here is derived from an EMBL/GenBank/DDBJ whole genome shotgun (WGS) entry which is preliminary data.</text>
</comment>
<name>A0A0V1CYZ0_TRIBR</name>
<evidence type="ECO:0000313" key="1">
    <source>
        <dbReference type="EMBL" id="KRY54397.1"/>
    </source>
</evidence>
<dbReference type="OrthoDB" id="5920007at2759"/>
<organism evidence="1 2">
    <name type="scientific">Trichinella britovi</name>
    <name type="common">Parasitic roundworm</name>
    <dbReference type="NCBI Taxonomy" id="45882"/>
    <lineage>
        <taxon>Eukaryota</taxon>
        <taxon>Metazoa</taxon>
        <taxon>Ecdysozoa</taxon>
        <taxon>Nematoda</taxon>
        <taxon>Enoplea</taxon>
        <taxon>Dorylaimia</taxon>
        <taxon>Trichinellida</taxon>
        <taxon>Trichinellidae</taxon>
        <taxon>Trichinella</taxon>
    </lineage>
</organism>
<dbReference type="OMA" id="SSCILTW"/>
<gene>
    <name evidence="1" type="ORF">T03_5907</name>
</gene>
<reference evidence="1 2" key="1">
    <citation type="submission" date="2015-01" db="EMBL/GenBank/DDBJ databases">
        <title>Evolution of Trichinella species and genotypes.</title>
        <authorList>
            <person name="Korhonen P.K."/>
            <person name="Edoardo P."/>
            <person name="Giuseppe L.R."/>
            <person name="Gasser R.B."/>
        </authorList>
    </citation>
    <scope>NUCLEOTIDE SEQUENCE [LARGE SCALE GENOMIC DNA]</scope>
    <source>
        <strain evidence="1">ISS120</strain>
    </source>
</reference>
<protein>
    <submittedName>
        <fullName evidence="1">Uncharacterized protein</fullName>
    </submittedName>
</protein>
<dbReference type="Proteomes" id="UP000054653">
    <property type="component" value="Unassembled WGS sequence"/>
</dbReference>
<dbReference type="AlphaFoldDB" id="A0A0V1CYZ0"/>
<proteinExistence type="predicted"/>
<dbReference type="EMBL" id="JYDI01000070">
    <property type="protein sequence ID" value="KRY54397.1"/>
    <property type="molecule type" value="Genomic_DNA"/>
</dbReference>
<evidence type="ECO:0000313" key="2">
    <source>
        <dbReference type="Proteomes" id="UP000054653"/>
    </source>
</evidence>
<sequence length="228" mass="26350">MLSARVMTDRRNRDCGRSALESLLDMDDFYPQMELTLISDNMSTLEPRAVCINAVGNKDCSEATSETVLEFLLKNLNEKRSGIFKKLYNAMKNRIEESRSASLCGLLYYFNNLSSNCVCSSSSSCILTWMNKRGMKVTEKDLPDRMFKIQVRINIDGYDNDSKKRDPDISERIANHIDPMIRRRKYFKCDAMDSYVGKDIMQIFKNEMASFEANSNVQGHYKNYTMHL</sequence>